<dbReference type="OrthoDB" id="405996at2759"/>
<dbReference type="RefSeq" id="XP_002583034.1">
    <property type="nucleotide sequence ID" value="XM_002582988.1"/>
</dbReference>
<dbReference type="EC" id="3.1.3.36" evidence="3"/>
<keyword evidence="4" id="KW-0378">Hydrolase</keyword>
<feature type="compositionally biased region" description="Basic and acidic residues" evidence="5">
    <location>
        <begin position="1124"/>
        <end position="1133"/>
    </location>
</feature>
<dbReference type="InterPro" id="IPR046985">
    <property type="entry name" value="IP5"/>
</dbReference>
<dbReference type="PANTHER" id="PTHR11200">
    <property type="entry name" value="INOSITOL 5-PHOSPHATASE"/>
    <property type="match status" value="1"/>
</dbReference>
<dbReference type="KEGG" id="ure:UREG_07807"/>
<keyword evidence="8" id="KW-1185">Reference proteome</keyword>
<evidence type="ECO:0000256" key="3">
    <source>
        <dbReference type="ARBA" id="ARBA00013044"/>
    </source>
</evidence>
<dbReference type="Pfam" id="PF02383">
    <property type="entry name" value="Syja_N"/>
    <property type="match status" value="1"/>
</dbReference>
<dbReference type="SUPFAM" id="SSF56219">
    <property type="entry name" value="DNase I-like"/>
    <property type="match status" value="1"/>
</dbReference>
<feature type="domain" description="SAC" evidence="6">
    <location>
        <begin position="161"/>
        <end position="528"/>
    </location>
</feature>
<evidence type="ECO:0000256" key="4">
    <source>
        <dbReference type="ARBA" id="ARBA00022801"/>
    </source>
</evidence>
<dbReference type="InterPro" id="IPR036691">
    <property type="entry name" value="Endo/exonu/phosph_ase_sf"/>
</dbReference>
<dbReference type="GeneID" id="8440258"/>
<proteinExistence type="inferred from homology"/>
<dbReference type="GO" id="GO:0046856">
    <property type="term" value="P:phosphatidylinositol dephosphorylation"/>
    <property type="evidence" value="ECO:0007669"/>
    <property type="project" value="InterPro"/>
</dbReference>
<sequence>MSLRVLCKDHPQRSIALVTADNHALTLEYSPPQSESAASSGSYSNVVPPRCVVKFSRLSSLDDADHRLLGIGYGTLGLLTLNSDVFLCIIANLSAVANPRPNETVQRIENVEFYCLNRPDYDAVLDFYEGNASYSQSNLEADYGTAFQGKDTVTENPFLALKKLLSDGSFYYSTDFNLTNRMQDRVSQDAFDIESLDEDFLWNSYMIGPLLQFRNKLADHERNLLDSTQILTSVIRGFVQSMTIPASSPLLGTSRSHLPSTLTLISRLSSRRAGTRFNSRGIDDDGRVSNFVETETVLWIPPGITFSYIQVRGSIPIFWEQTPGLIPGQQKIQVTRSVGATQHAFDRHFEALQLDYGVTHVINLLSEVKPGEVELSERYRYHMRQSPLRRARDEGTSSAHHLLQWTDYDFHAETRGPAGYGNAVLIEHKLGPSIDGFAYFLSENSGSTTLQSSRLSDKPAVILQQEGVFRTNCLDCLDRTNLVQTLISRMVLERFLKQYHGTQVDKFWLIHSTLWADNGDMLSKGYAGTGALKSSFTRHGKMSLAGAIADARKSVTRLYFNNFTDNAKQNTIDILLGALTGQAAVHLYDPVNDLVRAELTGRSTEFSSKKVIRVWTGTFNVNGRPYDITENLGVWLHAHLSKTSEEPTLLAVGFQEIVELSPQQIMSTDPASRKVWEEAVKKALDEETSRRGTNEYILLRSGQLVGAALLLFVKKDALKEIKNVEGSVKKTGLSGMAGNKGGCAIRLEFSATRICFVTAHLAAGFANYEERNRDYYTIANGLRFQRNRTINDHDAVIWLGDLNYRVELNDDEYYSEGPITFPPTYRYNNGSDSYDTSEKRRIPAWCDRILWKGECLHQLEYNTAPLKMSDHRPVYAVFECMVCTVNEEVKASLSRELYEKHKRAIEPTGSPKSEHTEEGVPVRGYIAPGLSPAKLTWWLDNGLPVRSSASPPVGYVTSSGSRQNPFSALTEHDWVHIMPKGKDDKVPRRAKNENPLRNHSSPDNIMGASARGVLVDVGLTGHENAAGSKKETNHLQQLIEIPEPKKIPPPIPKKPFELSNPSQSFGPFSKSKSSIVTSTRDPIKIENSDSPRQTGDSWSNLPYRGKETRLLSGKMDNMEGTSHHRLIETRNEPDNSGLLDSEIDMGMAEWKPLQPRQ</sequence>
<dbReference type="VEuPathDB" id="FungiDB:UREG_07807"/>
<gene>
    <name evidence="7" type="ORF">UREG_07807</name>
</gene>
<feature type="compositionally biased region" description="Basic and acidic residues" evidence="5">
    <location>
        <begin position="980"/>
        <end position="996"/>
    </location>
</feature>
<comment type="similarity">
    <text evidence="2">In the central section; belongs to the inositol 1,4,5-trisphosphate 5-phosphatase family.</text>
</comment>
<feature type="region of interest" description="Disordered" evidence="5">
    <location>
        <begin position="980"/>
        <end position="1006"/>
    </location>
</feature>
<dbReference type="SMART" id="SM00128">
    <property type="entry name" value="IPPc"/>
    <property type="match status" value="1"/>
</dbReference>
<accession>C4K056</accession>
<protein>
    <recommendedName>
        <fullName evidence="3">phosphoinositide 5-phosphatase</fullName>
        <ecNumber evidence="3">3.1.3.36</ecNumber>
    </recommendedName>
</protein>
<organism evidence="7 8">
    <name type="scientific">Uncinocarpus reesii (strain UAMH 1704)</name>
    <dbReference type="NCBI Taxonomy" id="336963"/>
    <lineage>
        <taxon>Eukaryota</taxon>
        <taxon>Fungi</taxon>
        <taxon>Dikarya</taxon>
        <taxon>Ascomycota</taxon>
        <taxon>Pezizomycotina</taxon>
        <taxon>Eurotiomycetes</taxon>
        <taxon>Eurotiomycetidae</taxon>
        <taxon>Onygenales</taxon>
        <taxon>Onygenaceae</taxon>
        <taxon>Uncinocarpus</taxon>
    </lineage>
</organism>
<dbReference type="InterPro" id="IPR000300">
    <property type="entry name" value="IPPc"/>
</dbReference>
<evidence type="ECO:0000259" key="6">
    <source>
        <dbReference type="PROSITE" id="PS50275"/>
    </source>
</evidence>
<dbReference type="GO" id="GO:0016020">
    <property type="term" value="C:membrane"/>
    <property type="evidence" value="ECO:0007669"/>
    <property type="project" value="TreeGrafter"/>
</dbReference>
<evidence type="ECO:0000256" key="5">
    <source>
        <dbReference type="SAM" id="MobiDB-lite"/>
    </source>
</evidence>
<dbReference type="InParanoid" id="C4K056"/>
<evidence type="ECO:0000313" key="8">
    <source>
        <dbReference type="Proteomes" id="UP000002058"/>
    </source>
</evidence>
<dbReference type="HOGENOM" id="CLU_003016_2_1_1"/>
<feature type="region of interest" description="Disordered" evidence="5">
    <location>
        <begin position="1083"/>
        <end position="1103"/>
    </location>
</feature>
<evidence type="ECO:0000256" key="2">
    <source>
        <dbReference type="ARBA" id="ARBA00009678"/>
    </source>
</evidence>
<evidence type="ECO:0000256" key="1">
    <source>
        <dbReference type="ARBA" id="ARBA00008943"/>
    </source>
</evidence>
<dbReference type="PANTHER" id="PTHR11200:SF257">
    <property type="entry name" value="PHOSPHOINOSITIDE 5-PHOSPHATASE"/>
    <property type="match status" value="1"/>
</dbReference>
<dbReference type="GO" id="GO:0043813">
    <property type="term" value="F:phosphatidylinositol-3,5-bisphosphate 5-phosphatase activity"/>
    <property type="evidence" value="ECO:0007669"/>
    <property type="project" value="TreeGrafter"/>
</dbReference>
<name>C4K056_UNCRE</name>
<dbReference type="FunCoup" id="C4K056">
    <property type="interactions" value="330"/>
</dbReference>
<comment type="similarity">
    <text evidence="1">Belongs to the synaptojanin family.</text>
</comment>
<dbReference type="eggNOG" id="KOG0566">
    <property type="taxonomic scope" value="Eukaryota"/>
</dbReference>
<dbReference type="Gene3D" id="3.60.10.10">
    <property type="entry name" value="Endonuclease/exonuclease/phosphatase"/>
    <property type="match status" value="1"/>
</dbReference>
<dbReference type="Pfam" id="PF22669">
    <property type="entry name" value="Exo_endo_phos2"/>
    <property type="match status" value="2"/>
</dbReference>
<feature type="region of interest" description="Disordered" evidence="5">
    <location>
        <begin position="1124"/>
        <end position="1157"/>
    </location>
</feature>
<dbReference type="EMBL" id="CH476619">
    <property type="protein sequence ID" value="EEP82942.1"/>
    <property type="molecule type" value="Genomic_DNA"/>
</dbReference>
<dbReference type="GO" id="GO:0004439">
    <property type="term" value="F:phosphatidylinositol-4,5-bisphosphate 5-phosphatase activity"/>
    <property type="evidence" value="ECO:0007669"/>
    <property type="project" value="UniProtKB-EC"/>
</dbReference>
<dbReference type="AlphaFoldDB" id="C4K056"/>
<reference evidence="8" key="1">
    <citation type="journal article" date="2009" name="Genome Res.">
        <title>Comparative genomic analyses of the human fungal pathogens Coccidioides and their relatives.</title>
        <authorList>
            <person name="Sharpton T.J."/>
            <person name="Stajich J.E."/>
            <person name="Rounsley S.D."/>
            <person name="Gardner M.J."/>
            <person name="Wortman J.R."/>
            <person name="Jordar V.S."/>
            <person name="Maiti R."/>
            <person name="Kodira C.D."/>
            <person name="Neafsey D.E."/>
            <person name="Zeng Q."/>
            <person name="Hung C.-Y."/>
            <person name="McMahan C."/>
            <person name="Muszewska A."/>
            <person name="Grynberg M."/>
            <person name="Mandel M.A."/>
            <person name="Kellner E.M."/>
            <person name="Barker B.M."/>
            <person name="Galgiani J.N."/>
            <person name="Orbach M.J."/>
            <person name="Kirkland T.N."/>
            <person name="Cole G.T."/>
            <person name="Henn M.R."/>
            <person name="Birren B.W."/>
            <person name="Taylor J.W."/>
        </authorList>
    </citation>
    <scope>NUCLEOTIDE SEQUENCE [LARGE SCALE GENOMIC DNA]</scope>
    <source>
        <strain evidence="8">UAMH 1704</strain>
    </source>
</reference>
<dbReference type="PROSITE" id="PS50275">
    <property type="entry name" value="SAC"/>
    <property type="match status" value="1"/>
</dbReference>
<dbReference type="STRING" id="336963.C4K056"/>
<dbReference type="InterPro" id="IPR002013">
    <property type="entry name" value="SAC_dom"/>
</dbReference>
<dbReference type="Proteomes" id="UP000002058">
    <property type="component" value="Unassembled WGS sequence"/>
</dbReference>
<dbReference type="GO" id="GO:0005737">
    <property type="term" value="C:cytoplasm"/>
    <property type="evidence" value="ECO:0007669"/>
    <property type="project" value="TreeGrafter"/>
</dbReference>
<feature type="compositionally biased region" description="Polar residues" evidence="5">
    <location>
        <begin position="1090"/>
        <end position="1100"/>
    </location>
</feature>
<evidence type="ECO:0000313" key="7">
    <source>
        <dbReference type="EMBL" id="EEP82942.1"/>
    </source>
</evidence>
<dbReference type="OMA" id="HPCHELR"/>